<accession>A0AAV9J153</accession>
<dbReference type="AlphaFoldDB" id="A0AAV9J153"/>
<organism evidence="1 2">
    <name type="scientific">Cyanidium caldarium</name>
    <name type="common">Red alga</name>
    <dbReference type="NCBI Taxonomy" id="2771"/>
    <lineage>
        <taxon>Eukaryota</taxon>
        <taxon>Rhodophyta</taxon>
        <taxon>Bangiophyceae</taxon>
        <taxon>Cyanidiales</taxon>
        <taxon>Cyanidiaceae</taxon>
        <taxon>Cyanidium</taxon>
    </lineage>
</organism>
<dbReference type="Pfam" id="PF01459">
    <property type="entry name" value="Porin_3"/>
    <property type="match status" value="1"/>
</dbReference>
<dbReference type="Gene3D" id="2.40.160.10">
    <property type="entry name" value="Porin"/>
    <property type="match status" value="1"/>
</dbReference>
<dbReference type="InterPro" id="IPR001925">
    <property type="entry name" value="Porin_Euk"/>
</dbReference>
<protein>
    <submittedName>
        <fullName evidence="1">Uncharacterized protein</fullName>
    </submittedName>
</protein>
<sequence length="310" mass="31248">MVIKLFSKLGDTARAVLTDDYAFDNKLTVKSTTQSGVTYSVVGVQGAGGAIGADFGVKFKLSPSVAGSILAGSAAANTITAKMNTAGRMSVESVLEDVAGVSGLKATLGGSATEEVHASSLLTEFIGAHVALSALAAVSGGSGAGGSDSKANEVSSLFRSTNVSGTLVTGAGGFAVGASADYCVNDGALTQYSAAVSYEDNGESEITLSWAGLSKALCASYSHVISKDMSVAAEIQHRRSTGATLLTVGGKFALDDVSTVKGKIDSHGGLCLAYVQEVRPNTTLTIASRVNMNQLDVGGHRVGVCLAYEG</sequence>
<dbReference type="PANTHER" id="PTHR11743:SF70">
    <property type="entry name" value="GH26960P-RELATED"/>
    <property type="match status" value="1"/>
</dbReference>
<proteinExistence type="predicted"/>
<reference evidence="1 2" key="1">
    <citation type="submission" date="2022-07" db="EMBL/GenBank/DDBJ databases">
        <title>Genome-wide signatures of adaptation to extreme environments.</title>
        <authorList>
            <person name="Cho C.H."/>
            <person name="Yoon H.S."/>
        </authorList>
    </citation>
    <scope>NUCLEOTIDE SEQUENCE [LARGE SCALE GENOMIC DNA]</scope>
    <source>
        <strain evidence="1 2">DBV 063 E5</strain>
    </source>
</reference>
<keyword evidence="2" id="KW-1185">Reference proteome</keyword>
<dbReference type="GO" id="GO:0008308">
    <property type="term" value="F:voltage-gated monoatomic anion channel activity"/>
    <property type="evidence" value="ECO:0007669"/>
    <property type="project" value="InterPro"/>
</dbReference>
<evidence type="ECO:0000313" key="1">
    <source>
        <dbReference type="EMBL" id="KAK4538073.1"/>
    </source>
</evidence>
<dbReference type="GO" id="GO:0005741">
    <property type="term" value="C:mitochondrial outer membrane"/>
    <property type="evidence" value="ECO:0007669"/>
    <property type="project" value="InterPro"/>
</dbReference>
<dbReference type="EMBL" id="JANCYW010000015">
    <property type="protein sequence ID" value="KAK4538073.1"/>
    <property type="molecule type" value="Genomic_DNA"/>
</dbReference>
<dbReference type="InterPro" id="IPR027246">
    <property type="entry name" value="Porin_Euk/Tom40"/>
</dbReference>
<dbReference type="Proteomes" id="UP001301350">
    <property type="component" value="Unassembled WGS sequence"/>
</dbReference>
<name>A0AAV9J153_CYACA</name>
<gene>
    <name evidence="1" type="ORF">CDCA_CDCA15G4098</name>
</gene>
<dbReference type="CDD" id="cd07306">
    <property type="entry name" value="Porin3_VDAC"/>
    <property type="match status" value="1"/>
</dbReference>
<evidence type="ECO:0000313" key="2">
    <source>
        <dbReference type="Proteomes" id="UP001301350"/>
    </source>
</evidence>
<dbReference type="PANTHER" id="PTHR11743">
    <property type="entry name" value="VOLTAGE-DEPENDENT ANION-SELECTIVE CHANNEL"/>
    <property type="match status" value="1"/>
</dbReference>
<comment type="caution">
    <text evidence="1">The sequence shown here is derived from an EMBL/GenBank/DDBJ whole genome shotgun (WGS) entry which is preliminary data.</text>
</comment>
<dbReference type="InterPro" id="IPR023614">
    <property type="entry name" value="Porin_dom_sf"/>
</dbReference>